<dbReference type="GO" id="GO:0016020">
    <property type="term" value="C:membrane"/>
    <property type="evidence" value="ECO:0007669"/>
    <property type="project" value="UniProtKB-SubCell"/>
</dbReference>
<feature type="transmembrane region" description="Helical" evidence="18">
    <location>
        <begin position="7"/>
        <end position="28"/>
    </location>
</feature>
<protein>
    <recommendedName>
        <fullName evidence="6 16">CDP-diacylglycerol--glycerol-3-phosphate 3-phosphatidyltransferase</fullName>
        <ecNumber evidence="5 16">2.7.8.5</ecNumber>
    </recommendedName>
</protein>
<name>A0A1G7K117_9RHOB</name>
<dbReference type="InterPro" id="IPR004570">
    <property type="entry name" value="Phosphatidylglycerol_P_synth"/>
</dbReference>
<evidence type="ECO:0000256" key="16">
    <source>
        <dbReference type="NCBIfam" id="TIGR00560"/>
    </source>
</evidence>
<evidence type="ECO:0000313" key="19">
    <source>
        <dbReference type="EMBL" id="SDF30820.1"/>
    </source>
</evidence>
<sequence>MTWTLPNILTVLRLLAAPGVAVMFLFFFRPWADWFALVLFVGAAVTDFVDGYLARAWKQESKFGAMLDPIADKAMVIIALLVITGFSGMNPWILLPATLILFREVFVSGLREFLGATAGLLKVTKLAKWKTTAQMVAIAVLFSTGAFEHYYVMESFGMDEAVVNSIFAGETPDELGLVWKYWGMIISWWTGIVLLWIAALLTLLTGWDYFSKALPYLRDKPRPASEEGGRP</sequence>
<dbReference type="NCBIfam" id="TIGR00560">
    <property type="entry name" value="pgsA"/>
    <property type="match status" value="1"/>
</dbReference>
<dbReference type="AlphaFoldDB" id="A0A1G7K117"/>
<evidence type="ECO:0000256" key="9">
    <source>
        <dbReference type="ARBA" id="ARBA00022692"/>
    </source>
</evidence>
<dbReference type="GO" id="GO:0008444">
    <property type="term" value="F:CDP-diacylglycerol-glycerol-3-phosphate 3-phosphatidyltransferase activity"/>
    <property type="evidence" value="ECO:0007669"/>
    <property type="project" value="UniProtKB-UniRule"/>
</dbReference>
<evidence type="ECO:0000256" key="14">
    <source>
        <dbReference type="ARBA" id="ARBA00023264"/>
    </source>
</evidence>
<dbReference type="Pfam" id="PF01066">
    <property type="entry name" value="CDP-OH_P_transf"/>
    <property type="match status" value="1"/>
</dbReference>
<feature type="transmembrane region" description="Helical" evidence="18">
    <location>
        <begin position="186"/>
        <end position="210"/>
    </location>
</feature>
<dbReference type="OrthoDB" id="9796672at2"/>
<evidence type="ECO:0000256" key="8">
    <source>
        <dbReference type="ARBA" id="ARBA00022679"/>
    </source>
</evidence>
<organism evidence="19 20">
    <name type="scientific">Limimaricola pyoseonensis</name>
    <dbReference type="NCBI Taxonomy" id="521013"/>
    <lineage>
        <taxon>Bacteria</taxon>
        <taxon>Pseudomonadati</taxon>
        <taxon>Pseudomonadota</taxon>
        <taxon>Alphaproteobacteria</taxon>
        <taxon>Rhodobacterales</taxon>
        <taxon>Paracoccaceae</taxon>
        <taxon>Limimaricola</taxon>
    </lineage>
</organism>
<dbReference type="STRING" id="521013.SAMN04488567_0081"/>
<evidence type="ECO:0000256" key="1">
    <source>
        <dbReference type="ARBA" id="ARBA00004141"/>
    </source>
</evidence>
<keyword evidence="10 18" id="KW-1133">Transmembrane helix</keyword>
<dbReference type="Gene3D" id="1.20.120.1760">
    <property type="match status" value="1"/>
</dbReference>
<dbReference type="PROSITE" id="PS00379">
    <property type="entry name" value="CDP_ALCOHOL_P_TRANSF"/>
    <property type="match status" value="1"/>
</dbReference>
<reference evidence="20" key="1">
    <citation type="submission" date="2016-10" db="EMBL/GenBank/DDBJ databases">
        <authorList>
            <person name="Varghese N."/>
            <person name="Submissions S."/>
        </authorList>
    </citation>
    <scope>NUCLEOTIDE SEQUENCE [LARGE SCALE GENOMIC DNA]</scope>
    <source>
        <strain evidence="20">DSM 21424</strain>
    </source>
</reference>
<evidence type="ECO:0000256" key="7">
    <source>
        <dbReference type="ARBA" id="ARBA00022516"/>
    </source>
</evidence>
<keyword evidence="12 18" id="KW-0472">Membrane</keyword>
<dbReference type="PANTHER" id="PTHR14269">
    <property type="entry name" value="CDP-DIACYLGLYCEROL--GLYCEROL-3-PHOSPHATE 3-PHOSPHATIDYLTRANSFERASE-RELATED"/>
    <property type="match status" value="1"/>
</dbReference>
<evidence type="ECO:0000256" key="2">
    <source>
        <dbReference type="ARBA" id="ARBA00005042"/>
    </source>
</evidence>
<keyword evidence="11" id="KW-0443">Lipid metabolism</keyword>
<keyword evidence="9 18" id="KW-0812">Transmembrane</keyword>
<evidence type="ECO:0000256" key="15">
    <source>
        <dbReference type="ARBA" id="ARBA00048586"/>
    </source>
</evidence>
<proteinExistence type="inferred from homology"/>
<evidence type="ECO:0000256" key="11">
    <source>
        <dbReference type="ARBA" id="ARBA00023098"/>
    </source>
</evidence>
<dbReference type="InterPro" id="IPR043130">
    <property type="entry name" value="CDP-OH_PTrfase_TM_dom"/>
</dbReference>
<evidence type="ECO:0000256" key="4">
    <source>
        <dbReference type="ARBA" id="ARBA00010441"/>
    </source>
</evidence>
<dbReference type="InterPro" id="IPR000462">
    <property type="entry name" value="CDP-OH_P_trans"/>
</dbReference>
<feature type="transmembrane region" description="Helical" evidence="18">
    <location>
        <begin position="34"/>
        <end position="53"/>
    </location>
</feature>
<evidence type="ECO:0000256" key="18">
    <source>
        <dbReference type="SAM" id="Phobius"/>
    </source>
</evidence>
<dbReference type="GO" id="GO:0046474">
    <property type="term" value="P:glycerophospholipid biosynthetic process"/>
    <property type="evidence" value="ECO:0007669"/>
    <property type="project" value="TreeGrafter"/>
</dbReference>
<accession>A0A1G7K117</accession>
<comment type="catalytic activity">
    <reaction evidence="15">
        <text>a CDP-1,2-diacyl-sn-glycerol + sn-glycerol 3-phosphate = a 1,2-diacyl-sn-glycero-3-phospho-(1'-sn-glycero-3'-phosphate) + CMP + H(+)</text>
        <dbReference type="Rhea" id="RHEA:12593"/>
        <dbReference type="ChEBI" id="CHEBI:15378"/>
        <dbReference type="ChEBI" id="CHEBI:57597"/>
        <dbReference type="ChEBI" id="CHEBI:58332"/>
        <dbReference type="ChEBI" id="CHEBI:60110"/>
        <dbReference type="ChEBI" id="CHEBI:60377"/>
        <dbReference type="EC" id="2.7.8.5"/>
    </reaction>
</comment>
<comment type="pathway">
    <text evidence="3">Lipid metabolism.</text>
</comment>
<gene>
    <name evidence="19" type="ORF">SAMN04488567_0081</name>
</gene>
<comment type="similarity">
    <text evidence="4 17">Belongs to the CDP-alcohol phosphatidyltransferase class-I family.</text>
</comment>
<keyword evidence="13" id="KW-0594">Phospholipid biosynthesis</keyword>
<keyword evidence="7" id="KW-0444">Lipid biosynthesis</keyword>
<dbReference type="InterPro" id="IPR050324">
    <property type="entry name" value="CDP-alcohol_PTase-I"/>
</dbReference>
<evidence type="ECO:0000256" key="12">
    <source>
        <dbReference type="ARBA" id="ARBA00023136"/>
    </source>
</evidence>
<evidence type="ECO:0000256" key="13">
    <source>
        <dbReference type="ARBA" id="ARBA00023209"/>
    </source>
</evidence>
<feature type="transmembrane region" description="Helical" evidence="18">
    <location>
        <begin position="74"/>
        <end position="94"/>
    </location>
</feature>
<evidence type="ECO:0000256" key="10">
    <source>
        <dbReference type="ARBA" id="ARBA00022989"/>
    </source>
</evidence>
<comment type="subcellular location">
    <subcellularLocation>
        <location evidence="1">Membrane</location>
        <topology evidence="1">Multi-pass membrane protein</topology>
    </subcellularLocation>
</comment>
<keyword evidence="14" id="KW-1208">Phospholipid metabolism</keyword>
<evidence type="ECO:0000256" key="17">
    <source>
        <dbReference type="RuleBase" id="RU003750"/>
    </source>
</evidence>
<feature type="transmembrane region" description="Helical" evidence="18">
    <location>
        <begin position="133"/>
        <end position="152"/>
    </location>
</feature>
<dbReference type="PANTHER" id="PTHR14269:SF62">
    <property type="entry name" value="CDP-DIACYLGLYCEROL--GLYCEROL-3-PHOSPHATE 3-PHOSPHATIDYLTRANSFERASE 1, CHLOROPLASTIC"/>
    <property type="match status" value="1"/>
</dbReference>
<keyword evidence="8 17" id="KW-0808">Transferase</keyword>
<dbReference type="Proteomes" id="UP000198922">
    <property type="component" value="Unassembled WGS sequence"/>
</dbReference>
<dbReference type="PIRSF" id="PIRSF000847">
    <property type="entry name" value="Phos_ph_gly_syn"/>
    <property type="match status" value="1"/>
</dbReference>
<evidence type="ECO:0000256" key="6">
    <source>
        <dbReference type="ARBA" id="ARBA00014944"/>
    </source>
</evidence>
<dbReference type="EC" id="2.7.8.5" evidence="5 16"/>
<dbReference type="EMBL" id="FNAT01000010">
    <property type="protein sequence ID" value="SDF30820.1"/>
    <property type="molecule type" value="Genomic_DNA"/>
</dbReference>
<evidence type="ECO:0000313" key="20">
    <source>
        <dbReference type="Proteomes" id="UP000198922"/>
    </source>
</evidence>
<keyword evidence="20" id="KW-1185">Reference proteome</keyword>
<dbReference type="InterPro" id="IPR048254">
    <property type="entry name" value="CDP_ALCOHOL_P_TRANSF_CS"/>
</dbReference>
<evidence type="ECO:0000256" key="3">
    <source>
        <dbReference type="ARBA" id="ARBA00005189"/>
    </source>
</evidence>
<evidence type="ECO:0000256" key="5">
    <source>
        <dbReference type="ARBA" id="ARBA00013170"/>
    </source>
</evidence>
<comment type="pathway">
    <text evidence="2">Phospholipid metabolism; phosphatidylglycerol biosynthesis; phosphatidylglycerol from CDP-diacylglycerol: step 1/2.</text>
</comment>
<dbReference type="RefSeq" id="WP_090114748.1">
    <property type="nucleotide sequence ID" value="NZ_FNAT01000010.1"/>
</dbReference>